<dbReference type="Gene3D" id="3.80.10.10">
    <property type="entry name" value="Ribonuclease Inhibitor"/>
    <property type="match status" value="1"/>
</dbReference>
<dbReference type="InterPro" id="IPR032675">
    <property type="entry name" value="LRR_dom_sf"/>
</dbReference>
<sequence>MANFNDSRRGMFIKACRFMVNVETLNINNVELSKEILQAVRAFPRLKNLSITSCNFDSKVKSSDIQKLGSLRLEKLSLLDSSDTLKFTYLIHAIYPPSLKELTSNSWEFMRTIASQTVDLDLETLVISQPSDTKVSFVELQNALERTPNLRCLKLLFSSEFHLNTNNFSLPDTSIPNLRVLSCPASLLPALVRTRPVNNISIVGYSQGFTSKVILAALKTSSGNISSLSVPIRVTLRSSFGDSFPQLKHLVVDCTDLYPEEYFFESVLQQLCDAHPVNNVLQTLETLFRDTSFEDADPSFRDLSLQYDTITSVILPKFPNLEEFSVSKYVKWTKVPGCSEWKAKVPLVVRPEVLQYLMVYEEGEGEWFGDNLILINVSKAPPLEPMAGSQVISIHSDATPYLYSPIIMHTYVFENFNSH</sequence>
<dbReference type="OrthoDB" id="3256662at2759"/>
<accession>A0A5C3LTV0</accession>
<name>A0A5C3LTV0_9AGAR</name>
<dbReference type="Proteomes" id="UP000308652">
    <property type="component" value="Unassembled WGS sequence"/>
</dbReference>
<gene>
    <name evidence="1" type="ORF">BDQ12DRAFT_725265</name>
</gene>
<organism evidence="1 2">
    <name type="scientific">Crucibulum laeve</name>
    <dbReference type="NCBI Taxonomy" id="68775"/>
    <lineage>
        <taxon>Eukaryota</taxon>
        <taxon>Fungi</taxon>
        <taxon>Dikarya</taxon>
        <taxon>Basidiomycota</taxon>
        <taxon>Agaricomycotina</taxon>
        <taxon>Agaricomycetes</taxon>
        <taxon>Agaricomycetidae</taxon>
        <taxon>Agaricales</taxon>
        <taxon>Agaricineae</taxon>
        <taxon>Nidulariaceae</taxon>
        <taxon>Crucibulum</taxon>
    </lineage>
</organism>
<evidence type="ECO:0000313" key="1">
    <source>
        <dbReference type="EMBL" id="TFK36222.1"/>
    </source>
</evidence>
<proteinExistence type="predicted"/>
<dbReference type="EMBL" id="ML213615">
    <property type="protein sequence ID" value="TFK36222.1"/>
    <property type="molecule type" value="Genomic_DNA"/>
</dbReference>
<keyword evidence="2" id="KW-1185">Reference proteome</keyword>
<evidence type="ECO:0000313" key="2">
    <source>
        <dbReference type="Proteomes" id="UP000308652"/>
    </source>
</evidence>
<evidence type="ECO:0008006" key="3">
    <source>
        <dbReference type="Google" id="ProtNLM"/>
    </source>
</evidence>
<protein>
    <recommendedName>
        <fullName evidence="3">F-box domain-containing protein</fullName>
    </recommendedName>
</protein>
<reference evidence="1 2" key="1">
    <citation type="journal article" date="2019" name="Nat. Ecol. Evol.">
        <title>Megaphylogeny resolves global patterns of mushroom evolution.</title>
        <authorList>
            <person name="Varga T."/>
            <person name="Krizsan K."/>
            <person name="Foldi C."/>
            <person name="Dima B."/>
            <person name="Sanchez-Garcia M."/>
            <person name="Sanchez-Ramirez S."/>
            <person name="Szollosi G.J."/>
            <person name="Szarkandi J.G."/>
            <person name="Papp V."/>
            <person name="Albert L."/>
            <person name="Andreopoulos W."/>
            <person name="Angelini C."/>
            <person name="Antonin V."/>
            <person name="Barry K.W."/>
            <person name="Bougher N.L."/>
            <person name="Buchanan P."/>
            <person name="Buyck B."/>
            <person name="Bense V."/>
            <person name="Catcheside P."/>
            <person name="Chovatia M."/>
            <person name="Cooper J."/>
            <person name="Damon W."/>
            <person name="Desjardin D."/>
            <person name="Finy P."/>
            <person name="Geml J."/>
            <person name="Haridas S."/>
            <person name="Hughes K."/>
            <person name="Justo A."/>
            <person name="Karasinski D."/>
            <person name="Kautmanova I."/>
            <person name="Kiss B."/>
            <person name="Kocsube S."/>
            <person name="Kotiranta H."/>
            <person name="LaButti K.M."/>
            <person name="Lechner B.E."/>
            <person name="Liimatainen K."/>
            <person name="Lipzen A."/>
            <person name="Lukacs Z."/>
            <person name="Mihaltcheva S."/>
            <person name="Morgado L.N."/>
            <person name="Niskanen T."/>
            <person name="Noordeloos M.E."/>
            <person name="Ohm R.A."/>
            <person name="Ortiz-Santana B."/>
            <person name="Ovrebo C."/>
            <person name="Racz N."/>
            <person name="Riley R."/>
            <person name="Savchenko A."/>
            <person name="Shiryaev A."/>
            <person name="Soop K."/>
            <person name="Spirin V."/>
            <person name="Szebenyi C."/>
            <person name="Tomsovsky M."/>
            <person name="Tulloss R.E."/>
            <person name="Uehling J."/>
            <person name="Grigoriev I.V."/>
            <person name="Vagvolgyi C."/>
            <person name="Papp T."/>
            <person name="Martin F.M."/>
            <person name="Miettinen O."/>
            <person name="Hibbett D.S."/>
            <person name="Nagy L.G."/>
        </authorList>
    </citation>
    <scope>NUCLEOTIDE SEQUENCE [LARGE SCALE GENOMIC DNA]</scope>
    <source>
        <strain evidence="1 2">CBS 166.37</strain>
    </source>
</reference>
<dbReference type="AlphaFoldDB" id="A0A5C3LTV0"/>
<dbReference type="SUPFAM" id="SSF52047">
    <property type="entry name" value="RNI-like"/>
    <property type="match status" value="1"/>
</dbReference>